<dbReference type="SMART" id="SM00028">
    <property type="entry name" value="TPR"/>
    <property type="match status" value="3"/>
</dbReference>
<dbReference type="SUPFAM" id="SSF48452">
    <property type="entry name" value="TPR-like"/>
    <property type="match status" value="1"/>
</dbReference>
<feature type="transmembrane region" description="Helical" evidence="4">
    <location>
        <begin position="307"/>
        <end position="326"/>
    </location>
</feature>
<feature type="repeat" description="TPR" evidence="3">
    <location>
        <begin position="535"/>
        <end position="568"/>
    </location>
</feature>
<keyword evidence="1" id="KW-0677">Repeat</keyword>
<evidence type="ECO:0000313" key="5">
    <source>
        <dbReference type="EMBL" id="MFC1853121.1"/>
    </source>
</evidence>
<evidence type="ECO:0000256" key="1">
    <source>
        <dbReference type="ARBA" id="ARBA00022737"/>
    </source>
</evidence>
<keyword evidence="6" id="KW-1185">Reference proteome</keyword>
<evidence type="ECO:0000313" key="6">
    <source>
        <dbReference type="Proteomes" id="UP001594351"/>
    </source>
</evidence>
<feature type="repeat" description="TPR" evidence="3">
    <location>
        <begin position="501"/>
        <end position="534"/>
    </location>
</feature>
<dbReference type="PANTHER" id="PTHR44227:SF3">
    <property type="entry name" value="PROTEIN O-MANNOSYL-TRANSFERASE TMTC4"/>
    <property type="match status" value="1"/>
</dbReference>
<dbReference type="PANTHER" id="PTHR44227">
    <property type="match status" value="1"/>
</dbReference>
<proteinExistence type="predicted"/>
<dbReference type="InterPro" id="IPR011990">
    <property type="entry name" value="TPR-like_helical_dom_sf"/>
</dbReference>
<reference evidence="5 6" key="1">
    <citation type="submission" date="2024-09" db="EMBL/GenBank/DDBJ databases">
        <title>Laminarin stimulates single cell rates of sulfate reduction while oxygen inhibits transcriptomic activity in coastal marine sediment.</title>
        <authorList>
            <person name="Lindsay M."/>
            <person name="Orcutt B."/>
            <person name="Emerson D."/>
            <person name="Stepanauskas R."/>
            <person name="D'Angelo T."/>
        </authorList>
    </citation>
    <scope>NUCLEOTIDE SEQUENCE [LARGE SCALE GENOMIC DNA]</scope>
    <source>
        <strain evidence="5">SAG AM-311-K15</strain>
    </source>
</reference>
<feature type="transmembrane region" description="Helical" evidence="4">
    <location>
        <begin position="392"/>
        <end position="410"/>
    </location>
</feature>
<feature type="repeat" description="TPR" evidence="3">
    <location>
        <begin position="434"/>
        <end position="467"/>
    </location>
</feature>
<feature type="transmembrane region" description="Helical" evidence="4">
    <location>
        <begin position="270"/>
        <end position="287"/>
    </location>
</feature>
<feature type="transmembrane region" description="Helical" evidence="4">
    <location>
        <begin position="363"/>
        <end position="380"/>
    </location>
</feature>
<dbReference type="Pfam" id="PF14559">
    <property type="entry name" value="TPR_19"/>
    <property type="match status" value="1"/>
</dbReference>
<feature type="transmembrane region" description="Helical" evidence="4">
    <location>
        <begin position="157"/>
        <end position="174"/>
    </location>
</feature>
<accession>A0ABV6Z3V0</accession>
<dbReference type="Gene3D" id="1.25.40.10">
    <property type="entry name" value="Tetratricopeptide repeat domain"/>
    <property type="match status" value="2"/>
</dbReference>
<sequence>MIKMERAIRSIFSHHPPLFRDVGMSLILALFTLSIYAQVRHHSFISYDDPSYVHDNPHINSGLSIDNIHWAFTNAHACNWHPITWISHMIDVHFFGLDAGWQHMVNVIFHVGSTILLFWMFNRITGQFYQSSFIAALFALHPLHVESVAWISERKDVLSTFFLMLVLWSYVQYVKKPSITKYLNCLIFYILGLFSKPMLVTVPFLMMLLDYWPLQRQQSGSTSPSTDTSQITSLLHFIREKIPFLALAIIISVVTLHVQQKLAIQSFRILPISTRIAHAIVTYVTYIEKMLYPENLVVYYPYPRAIVAWQVVGSFVLLLILFIIALRIHRNYPYIIVGLLWYCGTLIPVIGIIQVGSQAMADRYTYVPLIGLFIIIAWGATDIAKKLSFNKFIIPLLALMTLSILSMKTWHQIKLWQNDFSLFTHALNVTENNHIAHEIIGNVFYKRGKYKVAIDHYSQSLKIAPYYTKARNNLAGAFLETGRISEAIEQLYMLLETAPRASTHFNLGNAFVKKGDLRKAASHYLQATRIDPNLTIAYLNLGIAYSSFGEDDQALLFFEEALRIDPDHRQAQKLKQDLIMRREDK</sequence>
<feature type="transmembrane region" description="Helical" evidence="4">
    <location>
        <begin position="186"/>
        <end position="209"/>
    </location>
</feature>
<feature type="transmembrane region" description="Helical" evidence="4">
    <location>
        <begin position="101"/>
        <end position="121"/>
    </location>
</feature>
<protein>
    <submittedName>
        <fullName evidence="5">Tetratricopeptide repeat protein</fullName>
    </submittedName>
</protein>
<dbReference type="InterPro" id="IPR052346">
    <property type="entry name" value="O-mannosyl-transferase_TMTC"/>
</dbReference>
<evidence type="ECO:0000256" key="4">
    <source>
        <dbReference type="SAM" id="Phobius"/>
    </source>
</evidence>
<dbReference type="Proteomes" id="UP001594351">
    <property type="component" value="Unassembled WGS sequence"/>
</dbReference>
<gene>
    <name evidence="5" type="ORF">ACFL27_23230</name>
</gene>
<dbReference type="PROSITE" id="PS50005">
    <property type="entry name" value="TPR"/>
    <property type="match status" value="3"/>
</dbReference>
<name>A0ABV6Z3V0_UNCC1</name>
<feature type="transmembrane region" description="Helical" evidence="4">
    <location>
        <begin position="133"/>
        <end position="151"/>
    </location>
</feature>
<feature type="transmembrane region" description="Helical" evidence="4">
    <location>
        <begin position="242"/>
        <end position="258"/>
    </location>
</feature>
<feature type="transmembrane region" description="Helical" evidence="4">
    <location>
        <begin position="333"/>
        <end position="357"/>
    </location>
</feature>
<keyword evidence="2 3" id="KW-0802">TPR repeat</keyword>
<dbReference type="PROSITE" id="PS50293">
    <property type="entry name" value="TPR_REGION"/>
    <property type="match status" value="2"/>
</dbReference>
<organism evidence="5 6">
    <name type="scientific">candidate division CSSED10-310 bacterium</name>
    <dbReference type="NCBI Taxonomy" id="2855610"/>
    <lineage>
        <taxon>Bacteria</taxon>
        <taxon>Bacteria division CSSED10-310</taxon>
    </lineage>
</organism>
<dbReference type="InterPro" id="IPR019734">
    <property type="entry name" value="TPR_rpt"/>
</dbReference>
<keyword evidence="4" id="KW-0812">Transmembrane</keyword>
<keyword evidence="4" id="KW-1133">Transmembrane helix</keyword>
<feature type="transmembrane region" description="Helical" evidence="4">
    <location>
        <begin position="21"/>
        <end position="39"/>
    </location>
</feature>
<dbReference type="EMBL" id="JBHPBY010000428">
    <property type="protein sequence ID" value="MFC1853121.1"/>
    <property type="molecule type" value="Genomic_DNA"/>
</dbReference>
<evidence type="ECO:0000256" key="3">
    <source>
        <dbReference type="PROSITE-ProRule" id="PRU00339"/>
    </source>
</evidence>
<keyword evidence="4" id="KW-0472">Membrane</keyword>
<dbReference type="Pfam" id="PF13414">
    <property type="entry name" value="TPR_11"/>
    <property type="match status" value="1"/>
</dbReference>
<evidence type="ECO:0000256" key="2">
    <source>
        <dbReference type="ARBA" id="ARBA00022803"/>
    </source>
</evidence>
<comment type="caution">
    <text evidence="5">The sequence shown here is derived from an EMBL/GenBank/DDBJ whole genome shotgun (WGS) entry which is preliminary data.</text>
</comment>